<dbReference type="STRING" id="930991.A0A0D0DFC5"/>
<evidence type="ECO:0000313" key="1">
    <source>
        <dbReference type="EMBL" id="KIK79759.1"/>
    </source>
</evidence>
<reference evidence="2" key="2">
    <citation type="submission" date="2015-01" db="EMBL/GenBank/DDBJ databases">
        <title>Evolutionary Origins and Diversification of the Mycorrhizal Mutualists.</title>
        <authorList>
            <consortium name="DOE Joint Genome Institute"/>
            <consortium name="Mycorrhizal Genomics Consortium"/>
            <person name="Kohler A."/>
            <person name="Kuo A."/>
            <person name="Nagy L.G."/>
            <person name="Floudas D."/>
            <person name="Copeland A."/>
            <person name="Barry K.W."/>
            <person name="Cichocki N."/>
            <person name="Veneault-Fourrey C."/>
            <person name="LaButti K."/>
            <person name="Lindquist E.A."/>
            <person name="Lipzen A."/>
            <person name="Lundell T."/>
            <person name="Morin E."/>
            <person name="Murat C."/>
            <person name="Riley R."/>
            <person name="Ohm R."/>
            <person name="Sun H."/>
            <person name="Tunlid A."/>
            <person name="Henrissat B."/>
            <person name="Grigoriev I.V."/>
            <person name="Hibbett D.S."/>
            <person name="Martin F."/>
        </authorList>
    </citation>
    <scope>NUCLEOTIDE SEQUENCE [LARGE SCALE GENOMIC DNA]</scope>
    <source>
        <strain evidence="2">Ve08.2h10</strain>
    </source>
</reference>
<protein>
    <submittedName>
        <fullName evidence="1">Uncharacterized protein</fullName>
    </submittedName>
</protein>
<dbReference type="Proteomes" id="UP000054538">
    <property type="component" value="Unassembled WGS sequence"/>
</dbReference>
<feature type="non-terminal residue" evidence="1">
    <location>
        <position position="1"/>
    </location>
</feature>
<dbReference type="OrthoDB" id="4743193at2759"/>
<sequence length="192" mass="21421">TGTPTQVIDVLSHAGLSTSASSINNVVNSLSKESMCAIKKSVQTLQTAFAYDNFNIDFKTAQPTVEHQSTFFTQTSLLMTSATTIPLYGVVDPADLRCLEQIHQWLLESHVAAYILTGKITLKDLCIFHKEDTYGKKTDGQQLSPCANNFAWHVQDILIHHGRHQFEFLRADHGQPKLIEVIPLHKTMQTPC</sequence>
<name>A0A0D0DFC5_9AGAM</name>
<reference evidence="1 2" key="1">
    <citation type="submission" date="2014-04" db="EMBL/GenBank/DDBJ databases">
        <authorList>
            <consortium name="DOE Joint Genome Institute"/>
            <person name="Kuo A."/>
            <person name="Kohler A."/>
            <person name="Jargeat P."/>
            <person name="Nagy L.G."/>
            <person name="Floudas D."/>
            <person name="Copeland A."/>
            <person name="Barry K.W."/>
            <person name="Cichocki N."/>
            <person name="Veneault-Fourrey C."/>
            <person name="LaButti K."/>
            <person name="Lindquist E.A."/>
            <person name="Lipzen A."/>
            <person name="Lundell T."/>
            <person name="Morin E."/>
            <person name="Murat C."/>
            <person name="Sun H."/>
            <person name="Tunlid A."/>
            <person name="Henrissat B."/>
            <person name="Grigoriev I.V."/>
            <person name="Hibbett D.S."/>
            <person name="Martin F."/>
            <person name="Nordberg H.P."/>
            <person name="Cantor M.N."/>
            <person name="Hua S.X."/>
        </authorList>
    </citation>
    <scope>NUCLEOTIDE SEQUENCE [LARGE SCALE GENOMIC DNA]</scope>
    <source>
        <strain evidence="1 2">Ve08.2h10</strain>
    </source>
</reference>
<accession>A0A0D0DFC5</accession>
<organism evidence="1 2">
    <name type="scientific">Paxillus rubicundulus Ve08.2h10</name>
    <dbReference type="NCBI Taxonomy" id="930991"/>
    <lineage>
        <taxon>Eukaryota</taxon>
        <taxon>Fungi</taxon>
        <taxon>Dikarya</taxon>
        <taxon>Basidiomycota</taxon>
        <taxon>Agaricomycotina</taxon>
        <taxon>Agaricomycetes</taxon>
        <taxon>Agaricomycetidae</taxon>
        <taxon>Boletales</taxon>
        <taxon>Paxilineae</taxon>
        <taxon>Paxillaceae</taxon>
        <taxon>Paxillus</taxon>
    </lineage>
</organism>
<dbReference type="InParanoid" id="A0A0D0DFC5"/>
<dbReference type="EMBL" id="KN826193">
    <property type="protein sequence ID" value="KIK79759.1"/>
    <property type="molecule type" value="Genomic_DNA"/>
</dbReference>
<evidence type="ECO:0000313" key="2">
    <source>
        <dbReference type="Proteomes" id="UP000054538"/>
    </source>
</evidence>
<proteinExistence type="predicted"/>
<dbReference type="HOGENOM" id="CLU_1418302_0_0_1"/>
<keyword evidence="2" id="KW-1185">Reference proteome</keyword>
<gene>
    <name evidence="1" type="ORF">PAXRUDRAFT_160419</name>
</gene>
<dbReference type="AlphaFoldDB" id="A0A0D0DFC5"/>